<dbReference type="Pfam" id="PF00132">
    <property type="entry name" value="Hexapep"/>
    <property type="match status" value="2"/>
</dbReference>
<reference evidence="1" key="1">
    <citation type="submission" date="2021-06" db="EMBL/GenBank/DDBJ databases">
        <title>Complete genome sequence of Nocardioides sp. G188.</title>
        <authorList>
            <person name="Im W.-T."/>
        </authorList>
    </citation>
    <scope>NUCLEOTIDE SEQUENCE</scope>
    <source>
        <strain evidence="1">G188</strain>
    </source>
</reference>
<evidence type="ECO:0000313" key="1">
    <source>
        <dbReference type="EMBL" id="QWZ09544.1"/>
    </source>
</evidence>
<dbReference type="EMBL" id="CP077062">
    <property type="protein sequence ID" value="QWZ09544.1"/>
    <property type="molecule type" value="Genomic_DNA"/>
</dbReference>
<accession>A0A975Y1M2</accession>
<dbReference type="PANTHER" id="PTHR43300:SF4">
    <property type="entry name" value="ACYL-[ACYL-CARRIER-PROTEIN]--UDP-N-ACETYLGLUCOSAMINE O-ACYLTRANSFERASE"/>
    <property type="match status" value="1"/>
</dbReference>
<dbReference type="KEGG" id="nps:KRR39_07270"/>
<dbReference type="InterPro" id="IPR050179">
    <property type="entry name" value="Trans_hexapeptide_repeat"/>
</dbReference>
<dbReference type="InterPro" id="IPR001451">
    <property type="entry name" value="Hexapep"/>
</dbReference>
<name>A0A975Y1M2_9ACTN</name>
<dbReference type="Proteomes" id="UP000683575">
    <property type="component" value="Chromosome"/>
</dbReference>
<proteinExistence type="predicted"/>
<protein>
    <submittedName>
        <fullName evidence="1">N-acetyltransferase</fullName>
    </submittedName>
</protein>
<dbReference type="AlphaFoldDB" id="A0A975Y1M2"/>
<gene>
    <name evidence="1" type="ORF">KRR39_07270</name>
</gene>
<dbReference type="CDD" id="cd03358">
    <property type="entry name" value="LbH_WxcM_N_like"/>
    <property type="match status" value="1"/>
</dbReference>
<evidence type="ECO:0000313" key="2">
    <source>
        <dbReference type="Proteomes" id="UP000683575"/>
    </source>
</evidence>
<sequence>MVREECAVGDDVSVWSNTVVDYGCRIGNRVKIHTNCYIAQYTDIGDEAFLAPGVTLANDLYPGQRASAEVMSGPSIRQGAQLGVNVTVLPYVVIGEGCLVGAGSVVTRDLPAGSVAFGNPATVRGRVEDLPDISTRVRAHEIGRRA</sequence>
<organism evidence="1 2">
    <name type="scientific">Nocardioides panacis</name>
    <dbReference type="NCBI Taxonomy" id="2849501"/>
    <lineage>
        <taxon>Bacteria</taxon>
        <taxon>Bacillati</taxon>
        <taxon>Actinomycetota</taxon>
        <taxon>Actinomycetes</taxon>
        <taxon>Propionibacteriales</taxon>
        <taxon>Nocardioidaceae</taxon>
        <taxon>Nocardioides</taxon>
    </lineage>
</organism>
<keyword evidence="2" id="KW-1185">Reference proteome</keyword>
<dbReference type="RefSeq" id="WP_216941390.1">
    <property type="nucleotide sequence ID" value="NZ_CP077062.1"/>
</dbReference>
<dbReference type="PANTHER" id="PTHR43300">
    <property type="entry name" value="ACETYLTRANSFERASE"/>
    <property type="match status" value="1"/>
</dbReference>